<dbReference type="SUPFAM" id="SSF55608">
    <property type="entry name" value="Homing endonucleases"/>
    <property type="match status" value="1"/>
</dbReference>
<protein>
    <recommendedName>
        <fullName evidence="2">Homing endonuclease LAGLIDADG domain-containing protein</fullName>
    </recommendedName>
</protein>
<gene>
    <name evidence="3" type="ORF">A2469_02890</name>
</gene>
<organism evidence="3 4">
    <name type="scientific">Candidatus Magasanikbacteria bacterium RIFOXYC2_FULL_40_16</name>
    <dbReference type="NCBI Taxonomy" id="1798703"/>
    <lineage>
        <taxon>Bacteria</taxon>
        <taxon>Candidatus Magasanikiibacteriota</taxon>
    </lineage>
</organism>
<feature type="region of interest" description="Disordered" evidence="1">
    <location>
        <begin position="171"/>
        <end position="193"/>
    </location>
</feature>
<dbReference type="Gene3D" id="3.10.28.10">
    <property type="entry name" value="Homing endonucleases"/>
    <property type="match status" value="1"/>
</dbReference>
<evidence type="ECO:0000256" key="1">
    <source>
        <dbReference type="SAM" id="MobiDB-lite"/>
    </source>
</evidence>
<reference evidence="3 4" key="1">
    <citation type="journal article" date="2016" name="Nat. Commun.">
        <title>Thousands of microbial genomes shed light on interconnected biogeochemical processes in an aquifer system.</title>
        <authorList>
            <person name="Anantharaman K."/>
            <person name="Brown C.T."/>
            <person name="Hug L.A."/>
            <person name="Sharon I."/>
            <person name="Castelle C.J."/>
            <person name="Probst A.J."/>
            <person name="Thomas B.C."/>
            <person name="Singh A."/>
            <person name="Wilkins M.J."/>
            <person name="Karaoz U."/>
            <person name="Brodie E.L."/>
            <person name="Williams K.H."/>
            <person name="Hubbard S.S."/>
            <person name="Banfield J.F."/>
        </authorList>
    </citation>
    <scope>NUCLEOTIDE SEQUENCE [LARGE SCALE GENOMIC DNA]</scope>
</reference>
<accession>A0A1F6P1R8</accession>
<dbReference type="InterPro" id="IPR027434">
    <property type="entry name" value="Homing_endonucl"/>
</dbReference>
<dbReference type="EMBL" id="MFQY01000015">
    <property type="protein sequence ID" value="OGH90038.1"/>
    <property type="molecule type" value="Genomic_DNA"/>
</dbReference>
<evidence type="ECO:0000259" key="2">
    <source>
        <dbReference type="Pfam" id="PF00961"/>
    </source>
</evidence>
<dbReference type="AlphaFoldDB" id="A0A1F6P1R8"/>
<proteinExistence type="predicted"/>
<name>A0A1F6P1R8_9BACT</name>
<dbReference type="PANTHER" id="PTHR36181">
    <property type="entry name" value="INTRON-ENCODED ENDONUCLEASE AI3-RELATED"/>
    <property type="match status" value="1"/>
</dbReference>
<evidence type="ECO:0000313" key="3">
    <source>
        <dbReference type="EMBL" id="OGH90038.1"/>
    </source>
</evidence>
<evidence type="ECO:0000313" key="4">
    <source>
        <dbReference type="Proteomes" id="UP000178895"/>
    </source>
</evidence>
<dbReference type="PANTHER" id="PTHR36181:SF2">
    <property type="entry name" value="INTRON-ENCODED ENDONUCLEASE AI3-RELATED"/>
    <property type="match status" value="1"/>
</dbReference>
<sequence length="193" mass="22596">MQSKNVLSADNQQERPRLNQWYITGFVDGEGSFHIALYKDENMKTKLKVIPEFHISQNACSIQVLERIQKYFKCGNIKENHRQRKTDNTYVFVVRNRQDLLEKIIPFFERYKLQTSKAKDFEYFSSIVKMMNEGKHQTKSGIKEIISLAYQMNAKGKRRKTKQTDLIKIAESSETIRKTPNSPPEADKKTGKI</sequence>
<feature type="non-terminal residue" evidence="3">
    <location>
        <position position="193"/>
    </location>
</feature>
<comment type="caution">
    <text evidence="3">The sequence shown here is derived from an EMBL/GenBank/DDBJ whole genome shotgun (WGS) entry which is preliminary data.</text>
</comment>
<dbReference type="InterPro" id="IPR004860">
    <property type="entry name" value="LAGLIDADG_dom"/>
</dbReference>
<dbReference type="InterPro" id="IPR051289">
    <property type="entry name" value="LAGLIDADG_Endonuclease"/>
</dbReference>
<dbReference type="GO" id="GO:0004519">
    <property type="term" value="F:endonuclease activity"/>
    <property type="evidence" value="ECO:0007669"/>
    <property type="project" value="InterPro"/>
</dbReference>
<feature type="domain" description="Homing endonuclease LAGLIDADG" evidence="2">
    <location>
        <begin position="23"/>
        <end position="127"/>
    </location>
</feature>
<dbReference type="Pfam" id="PF00961">
    <property type="entry name" value="LAGLIDADG_1"/>
    <property type="match status" value="1"/>
</dbReference>
<dbReference type="Proteomes" id="UP000178895">
    <property type="component" value="Unassembled WGS sequence"/>
</dbReference>